<evidence type="ECO:0000259" key="4">
    <source>
        <dbReference type="SMART" id="SM01340"/>
    </source>
</evidence>
<reference evidence="5" key="2">
    <citation type="journal article" date="2023" name="IMA Fungus">
        <title>Comparative genomic study of the Penicillium genus elucidates a diverse pangenome and 15 lateral gene transfer events.</title>
        <authorList>
            <person name="Petersen C."/>
            <person name="Sorensen T."/>
            <person name="Nielsen M.R."/>
            <person name="Sondergaard T.E."/>
            <person name="Sorensen J.L."/>
            <person name="Fitzpatrick D.A."/>
            <person name="Frisvad J.C."/>
            <person name="Nielsen K.L."/>
        </authorList>
    </citation>
    <scope>NUCLEOTIDE SEQUENCE</scope>
    <source>
        <strain evidence="5">IBT 21917</strain>
    </source>
</reference>
<evidence type="ECO:0000313" key="6">
    <source>
        <dbReference type="Proteomes" id="UP001146351"/>
    </source>
</evidence>
<dbReference type="FunFam" id="3.30.565.10:FF:000017">
    <property type="entry name" value="PMS1 homolog 1, mismatch repair system component"/>
    <property type="match status" value="1"/>
</dbReference>
<dbReference type="GO" id="GO:0030983">
    <property type="term" value="F:mismatched DNA binding"/>
    <property type="evidence" value="ECO:0007669"/>
    <property type="project" value="InterPro"/>
</dbReference>
<dbReference type="AlphaFoldDB" id="A0A9W9LZE4"/>
<dbReference type="Gene3D" id="3.30.565.10">
    <property type="entry name" value="Histidine kinase-like ATPase, C-terminal domain"/>
    <property type="match status" value="1"/>
</dbReference>
<dbReference type="InterPro" id="IPR038973">
    <property type="entry name" value="MutL/Mlh/Pms-like"/>
</dbReference>
<proteinExistence type="inferred from homology"/>
<feature type="compositionally biased region" description="Basic and acidic residues" evidence="3">
    <location>
        <begin position="432"/>
        <end position="450"/>
    </location>
</feature>
<dbReference type="OrthoDB" id="10263226at2759"/>
<feature type="domain" description="DNA mismatch repair protein S5" evidence="4">
    <location>
        <begin position="219"/>
        <end position="361"/>
    </location>
</feature>
<accession>A0A9W9LZE4</accession>
<sequence>MPIAALPQTTIRAIGSTSVISDPCSVVKELLDNALDASATSLSVEISQNTLDVIQLRDNGHGIPSDDHAFVCKHTFTSKIQTINDLKNVGGSSLGFRGEALASVAEMSGGVTITTRTTSDVTGSCLKYARDGELSHSQRTSHPEGTTIRITDFLKYVPVRKQAAFKSATRTLISIKKLLQSYAFAQPSKRFSLKVLKAKNENNNWVYAPAVNATISDAALKIVGRDVSSCCIIKQLSSEVPREGDDSGFDSYHLTAFLPKPDAEIHKANNTGQFVSIDGRPLSTCRGIGQSIVKLFKAHVWTTALREENPKATFDPFLCLHVKCPQGAYDVNIEPGKDDVLFEDRDLVLSLIGDLFRGHLGPLPDSPKKSPAKRIAGPLKSVLENDTFDLLMARRQPSAPVTQSNAAVVIDSTKPHSSSERPLQSPDQSPNEIRRVNNDLTDHSPRHSESQSRYINPWSISRINASFQTPRKERETGSFVTSKVIQNKFPTESRSHNHSPSHGNSLTPEAFELVSPPETRPMSSSPVSFRRRMRPTHGSPTGPKSTINETPNATTGIRTQSLEQGALDSWFQRKPQNLPGETRSGPSTGEADDIPTLSELASQRFGMVSDVSIPETPSATMTTEKRDDNLSTGLSLASRPQSQISGSSPGDHQLDAVDTVGSQTASLQMDLQPETRMQIEKALDFEKRKKEAIQQRHAALSVFEAQCSTRKSSAVSHGPHRKRYLAAKAALSAEADPFYEPTSSMALSSHDPRGYLIRVQNKHGMDATVPTGPNSWRTYSSGQPFENIPDGWDLHDTRLVLPANFSATSSKLDISLLDLSSKNPEDCSAFFSSDMESVIPFWNERLTALMNQQYKTQEKSVSPGLQIDLSPILTKHLTQSDEK</sequence>
<dbReference type="PANTHER" id="PTHR10073">
    <property type="entry name" value="DNA MISMATCH REPAIR PROTEIN MLH, PMS, MUTL"/>
    <property type="match status" value="1"/>
</dbReference>
<dbReference type="Pfam" id="PF02518">
    <property type="entry name" value="HATPase_c"/>
    <property type="match status" value="1"/>
</dbReference>
<gene>
    <name evidence="5" type="ORF">N7492_001422</name>
</gene>
<dbReference type="InterPro" id="IPR013507">
    <property type="entry name" value="DNA_mismatch_S5_2-like"/>
</dbReference>
<feature type="region of interest" description="Disordered" evidence="3">
    <location>
        <begin position="412"/>
        <end position="453"/>
    </location>
</feature>
<dbReference type="GO" id="GO:0006298">
    <property type="term" value="P:mismatch repair"/>
    <property type="evidence" value="ECO:0007669"/>
    <property type="project" value="InterPro"/>
</dbReference>
<dbReference type="Gene3D" id="3.30.230.10">
    <property type="match status" value="1"/>
</dbReference>
<comment type="caution">
    <text evidence="5">The sequence shown here is derived from an EMBL/GenBank/DDBJ whole genome shotgun (WGS) entry which is preliminary data.</text>
</comment>
<dbReference type="SUPFAM" id="SSF55874">
    <property type="entry name" value="ATPase domain of HSP90 chaperone/DNA topoisomerase II/histidine kinase"/>
    <property type="match status" value="1"/>
</dbReference>
<evidence type="ECO:0000256" key="2">
    <source>
        <dbReference type="ARBA" id="ARBA00022763"/>
    </source>
</evidence>
<feature type="compositionally biased region" description="Polar residues" evidence="3">
    <location>
        <begin position="538"/>
        <end position="553"/>
    </location>
</feature>
<dbReference type="InterPro" id="IPR014721">
    <property type="entry name" value="Ribsml_uS5_D2-typ_fold_subgr"/>
</dbReference>
<feature type="compositionally biased region" description="Polar residues" evidence="3">
    <location>
        <begin position="489"/>
        <end position="507"/>
    </location>
</feature>
<reference evidence="5" key="1">
    <citation type="submission" date="2022-11" db="EMBL/GenBank/DDBJ databases">
        <authorList>
            <person name="Petersen C."/>
        </authorList>
    </citation>
    <scope>NUCLEOTIDE SEQUENCE</scope>
    <source>
        <strain evidence="5">IBT 21917</strain>
    </source>
</reference>
<dbReference type="InterPro" id="IPR020568">
    <property type="entry name" value="Ribosomal_Su5_D2-typ_SF"/>
</dbReference>
<dbReference type="SMART" id="SM01340">
    <property type="entry name" value="DNA_mis_repair"/>
    <property type="match status" value="1"/>
</dbReference>
<protein>
    <recommendedName>
        <fullName evidence="4">DNA mismatch repair protein S5 domain-containing protein</fullName>
    </recommendedName>
</protein>
<dbReference type="GO" id="GO:0140664">
    <property type="term" value="F:ATP-dependent DNA damage sensor activity"/>
    <property type="evidence" value="ECO:0007669"/>
    <property type="project" value="InterPro"/>
</dbReference>
<dbReference type="GO" id="GO:0032389">
    <property type="term" value="C:MutLalpha complex"/>
    <property type="evidence" value="ECO:0007669"/>
    <property type="project" value="TreeGrafter"/>
</dbReference>
<dbReference type="GO" id="GO:0016887">
    <property type="term" value="F:ATP hydrolysis activity"/>
    <property type="evidence" value="ECO:0007669"/>
    <property type="project" value="InterPro"/>
</dbReference>
<feature type="compositionally biased region" description="Polar residues" evidence="3">
    <location>
        <begin position="630"/>
        <end position="650"/>
    </location>
</feature>
<dbReference type="InterPro" id="IPR003594">
    <property type="entry name" value="HATPase_dom"/>
</dbReference>
<dbReference type="Proteomes" id="UP001146351">
    <property type="component" value="Unassembled WGS sequence"/>
</dbReference>
<organism evidence="5 6">
    <name type="scientific">Penicillium capsulatum</name>
    <dbReference type="NCBI Taxonomy" id="69766"/>
    <lineage>
        <taxon>Eukaryota</taxon>
        <taxon>Fungi</taxon>
        <taxon>Dikarya</taxon>
        <taxon>Ascomycota</taxon>
        <taxon>Pezizomycotina</taxon>
        <taxon>Eurotiomycetes</taxon>
        <taxon>Eurotiomycetidae</taxon>
        <taxon>Eurotiales</taxon>
        <taxon>Aspergillaceae</taxon>
        <taxon>Penicillium</taxon>
    </lineage>
</organism>
<evidence type="ECO:0000256" key="1">
    <source>
        <dbReference type="ARBA" id="ARBA00006082"/>
    </source>
</evidence>
<dbReference type="NCBIfam" id="TIGR00585">
    <property type="entry name" value="mutl"/>
    <property type="match status" value="1"/>
</dbReference>
<evidence type="ECO:0000313" key="5">
    <source>
        <dbReference type="EMBL" id="KAJ5183806.1"/>
    </source>
</evidence>
<dbReference type="SUPFAM" id="SSF54211">
    <property type="entry name" value="Ribosomal protein S5 domain 2-like"/>
    <property type="match status" value="1"/>
</dbReference>
<keyword evidence="2" id="KW-0227">DNA damage</keyword>
<comment type="similarity">
    <text evidence="1">Belongs to the DNA mismatch repair MutL/HexB family.</text>
</comment>
<feature type="region of interest" description="Disordered" evidence="3">
    <location>
        <begin position="489"/>
        <end position="553"/>
    </location>
</feature>
<dbReference type="InterPro" id="IPR036890">
    <property type="entry name" value="HATPase_C_sf"/>
</dbReference>
<dbReference type="PANTHER" id="PTHR10073:SF41">
    <property type="entry name" value="MISMATCH REPAIR PROTEIN, PUTATIVE (AFU_ORTHOLOGUE AFUA_8G05820)-RELATED"/>
    <property type="match status" value="1"/>
</dbReference>
<name>A0A9W9LZE4_9EURO</name>
<dbReference type="GO" id="GO:0005524">
    <property type="term" value="F:ATP binding"/>
    <property type="evidence" value="ECO:0007669"/>
    <property type="project" value="InterPro"/>
</dbReference>
<dbReference type="PROSITE" id="PS00058">
    <property type="entry name" value="DNA_MISMATCH_REPAIR_1"/>
    <property type="match status" value="1"/>
</dbReference>
<dbReference type="Pfam" id="PF01119">
    <property type="entry name" value="DNA_mis_repair"/>
    <property type="match status" value="1"/>
</dbReference>
<dbReference type="InterPro" id="IPR002099">
    <property type="entry name" value="MutL/Mlh/PMS"/>
</dbReference>
<dbReference type="InterPro" id="IPR014762">
    <property type="entry name" value="DNA_mismatch_repair_CS"/>
</dbReference>
<keyword evidence="6" id="KW-1185">Reference proteome</keyword>
<feature type="region of interest" description="Disordered" evidence="3">
    <location>
        <begin position="571"/>
        <end position="663"/>
    </location>
</feature>
<feature type="compositionally biased region" description="Polar residues" evidence="3">
    <location>
        <begin position="420"/>
        <end position="431"/>
    </location>
</feature>
<dbReference type="EMBL" id="JAPQKO010000001">
    <property type="protein sequence ID" value="KAJ5183806.1"/>
    <property type="molecule type" value="Genomic_DNA"/>
</dbReference>
<dbReference type="GO" id="GO:0061982">
    <property type="term" value="P:meiosis I cell cycle process"/>
    <property type="evidence" value="ECO:0007669"/>
    <property type="project" value="UniProtKB-ARBA"/>
</dbReference>
<evidence type="ECO:0000256" key="3">
    <source>
        <dbReference type="SAM" id="MobiDB-lite"/>
    </source>
</evidence>